<comment type="caution">
    <text evidence="2">The sequence shown here is derived from an EMBL/GenBank/DDBJ whole genome shotgun (WGS) entry which is preliminary data.</text>
</comment>
<feature type="transmembrane region" description="Helical" evidence="1">
    <location>
        <begin position="16"/>
        <end position="42"/>
    </location>
</feature>
<evidence type="ECO:0000256" key="1">
    <source>
        <dbReference type="SAM" id="Phobius"/>
    </source>
</evidence>
<keyword evidence="1" id="KW-1133">Transmembrane helix</keyword>
<evidence type="ECO:0000313" key="2">
    <source>
        <dbReference type="EMBL" id="KKS17555.1"/>
    </source>
</evidence>
<evidence type="ECO:0000313" key="3">
    <source>
        <dbReference type="Proteomes" id="UP000034163"/>
    </source>
</evidence>
<organism evidence="2 3">
    <name type="scientific">candidate division WWE3 bacterium GW2011_GWB1_41_6</name>
    <dbReference type="NCBI Taxonomy" id="1619112"/>
    <lineage>
        <taxon>Bacteria</taxon>
        <taxon>Katanobacteria</taxon>
    </lineage>
</organism>
<dbReference type="EMBL" id="LCBS01000001">
    <property type="protein sequence ID" value="KKS17555.1"/>
    <property type="molecule type" value="Genomic_DNA"/>
</dbReference>
<keyword evidence="1" id="KW-0812">Transmembrane</keyword>
<accession>A0A0G0WXS4</accession>
<reference evidence="2 3" key="1">
    <citation type="journal article" date="2015" name="Nature">
        <title>rRNA introns, odd ribosomes, and small enigmatic genomes across a large radiation of phyla.</title>
        <authorList>
            <person name="Brown C.T."/>
            <person name="Hug L.A."/>
            <person name="Thomas B.C."/>
            <person name="Sharon I."/>
            <person name="Castelle C.J."/>
            <person name="Singh A."/>
            <person name="Wilkins M.J."/>
            <person name="Williams K.H."/>
            <person name="Banfield J.F."/>
        </authorList>
    </citation>
    <scope>NUCLEOTIDE SEQUENCE [LARGE SCALE GENOMIC DNA]</scope>
</reference>
<dbReference type="AlphaFoldDB" id="A0A0G0WXS4"/>
<sequence length="141" mass="15089">MKVTGVKYIFKQKGHITLIAVITVTALGSAIALSLLMLGLGYSKNSYVLERSYQAKALADACAEEALQKINDSTSYEGSGNLAEGNGSCTYTVIKGTGQNREITTRATVSDAIGEVTRKVNVRVDQTNPRINIAGWEETAD</sequence>
<keyword evidence="1" id="KW-0472">Membrane</keyword>
<proteinExistence type="predicted"/>
<name>A0A0G0WXS4_UNCKA</name>
<gene>
    <name evidence="2" type="ORF">UU72_C0001G0039</name>
</gene>
<protein>
    <submittedName>
        <fullName evidence="2">Uncharacterized protein</fullName>
    </submittedName>
</protein>
<dbReference type="Proteomes" id="UP000034163">
    <property type="component" value="Unassembled WGS sequence"/>
</dbReference>